<dbReference type="PANTHER" id="PTHR42939:SF1">
    <property type="entry name" value="ABC TRANSPORTER ATP-BINDING PROTEIN ALBC-RELATED"/>
    <property type="match status" value="1"/>
</dbReference>
<organism evidence="5 6">
    <name type="scientific">Paludifilum halophilum</name>
    <dbReference type="NCBI Taxonomy" id="1642702"/>
    <lineage>
        <taxon>Bacteria</taxon>
        <taxon>Bacillati</taxon>
        <taxon>Bacillota</taxon>
        <taxon>Bacilli</taxon>
        <taxon>Bacillales</taxon>
        <taxon>Thermoactinomycetaceae</taxon>
        <taxon>Paludifilum</taxon>
    </lineage>
</organism>
<evidence type="ECO:0000256" key="2">
    <source>
        <dbReference type="ARBA" id="ARBA00022741"/>
    </source>
</evidence>
<dbReference type="PROSITE" id="PS50893">
    <property type="entry name" value="ABC_TRANSPORTER_2"/>
    <property type="match status" value="1"/>
</dbReference>
<keyword evidence="3" id="KW-0067">ATP-binding</keyword>
<dbReference type="AlphaFoldDB" id="A0A235B3V5"/>
<protein>
    <submittedName>
        <fullName evidence="5">3-dehydroquinate dehydratase</fullName>
    </submittedName>
</protein>
<evidence type="ECO:0000313" key="6">
    <source>
        <dbReference type="Proteomes" id="UP000215459"/>
    </source>
</evidence>
<dbReference type="EMBL" id="NOWF01000008">
    <property type="protein sequence ID" value="OYD06990.1"/>
    <property type="molecule type" value="Genomic_DNA"/>
</dbReference>
<dbReference type="GO" id="GO:0005524">
    <property type="term" value="F:ATP binding"/>
    <property type="evidence" value="ECO:0007669"/>
    <property type="project" value="UniProtKB-KW"/>
</dbReference>
<feature type="domain" description="ABC transporter" evidence="4">
    <location>
        <begin position="2"/>
        <end position="234"/>
    </location>
</feature>
<keyword evidence="6" id="KW-1185">Reference proteome</keyword>
<keyword evidence="1" id="KW-0813">Transport</keyword>
<dbReference type="CDD" id="cd03230">
    <property type="entry name" value="ABC_DR_subfamily_A"/>
    <property type="match status" value="1"/>
</dbReference>
<reference evidence="5 6" key="1">
    <citation type="submission" date="2017-07" db="EMBL/GenBank/DDBJ databases">
        <title>The genome sequence of Paludifilum halophilum highlights mechanisms for microbial adaptation to high salt environemnts.</title>
        <authorList>
            <person name="Belbahri L."/>
        </authorList>
    </citation>
    <scope>NUCLEOTIDE SEQUENCE [LARGE SCALE GENOMIC DNA]</scope>
    <source>
        <strain evidence="5 6">DSM 102817</strain>
    </source>
</reference>
<comment type="caution">
    <text evidence="5">The sequence shown here is derived from an EMBL/GenBank/DDBJ whole genome shotgun (WGS) entry which is preliminary data.</text>
</comment>
<dbReference type="SUPFAM" id="SSF52540">
    <property type="entry name" value="P-loop containing nucleoside triphosphate hydrolases"/>
    <property type="match status" value="1"/>
</dbReference>
<dbReference type="InterPro" id="IPR051782">
    <property type="entry name" value="ABC_Transporter_VariousFunc"/>
</dbReference>
<proteinExistence type="predicted"/>
<evidence type="ECO:0000256" key="3">
    <source>
        <dbReference type="ARBA" id="ARBA00022840"/>
    </source>
</evidence>
<gene>
    <name evidence="5" type="ORF">CHM34_13740</name>
</gene>
<evidence type="ECO:0000259" key="4">
    <source>
        <dbReference type="PROSITE" id="PS50893"/>
    </source>
</evidence>
<dbReference type="Proteomes" id="UP000215459">
    <property type="component" value="Unassembled WGS sequence"/>
</dbReference>
<dbReference type="InterPro" id="IPR003439">
    <property type="entry name" value="ABC_transporter-like_ATP-bd"/>
</dbReference>
<evidence type="ECO:0000256" key="1">
    <source>
        <dbReference type="ARBA" id="ARBA00022448"/>
    </source>
</evidence>
<dbReference type="RefSeq" id="WP_094265187.1">
    <property type="nucleotide sequence ID" value="NZ_NOWF01000008.1"/>
</dbReference>
<accession>A0A235B3V5</accession>
<dbReference type="InterPro" id="IPR027417">
    <property type="entry name" value="P-loop_NTPase"/>
</dbReference>
<dbReference type="Gene3D" id="3.40.50.300">
    <property type="entry name" value="P-loop containing nucleotide triphosphate hydrolases"/>
    <property type="match status" value="1"/>
</dbReference>
<dbReference type="OrthoDB" id="9804819at2"/>
<sequence length="244" mass="27074">MIWLGNVSKSYGKSGVPAVDRLQLTVSPGEIFGFLGPNGAGKTTTIKMIAGIIQPDTGVVEVDHTSVSDRPLEAKRKIGYVPDSPEPFAKLTGREYIQFMADIYQVPLEKRQKHLPGLLERFGMEENANQLIQGYSRGMKQKITLIATLLHEPSVWILDEPMVGLDPRASAVLKEEMRRHCDRGNTVFFSTHVLEVAERLCDRVAILNEGRLVSSGKLEDLRRGSGHVSDENTLENLFMGLTES</sequence>
<dbReference type="Pfam" id="PF00005">
    <property type="entry name" value="ABC_tran"/>
    <property type="match status" value="1"/>
</dbReference>
<dbReference type="PANTHER" id="PTHR42939">
    <property type="entry name" value="ABC TRANSPORTER ATP-BINDING PROTEIN ALBC-RELATED"/>
    <property type="match status" value="1"/>
</dbReference>
<dbReference type="SMART" id="SM00382">
    <property type="entry name" value="AAA"/>
    <property type="match status" value="1"/>
</dbReference>
<dbReference type="InterPro" id="IPR003593">
    <property type="entry name" value="AAA+_ATPase"/>
</dbReference>
<name>A0A235B3V5_9BACL</name>
<dbReference type="GO" id="GO:0016887">
    <property type="term" value="F:ATP hydrolysis activity"/>
    <property type="evidence" value="ECO:0007669"/>
    <property type="project" value="InterPro"/>
</dbReference>
<keyword evidence="2" id="KW-0547">Nucleotide-binding</keyword>
<evidence type="ECO:0000313" key="5">
    <source>
        <dbReference type="EMBL" id="OYD06990.1"/>
    </source>
</evidence>